<gene>
    <name evidence="3" type="ORF">CLIB1423_01S00430</name>
</gene>
<dbReference type="GO" id="GO:0016192">
    <property type="term" value="P:vesicle-mediated transport"/>
    <property type="evidence" value="ECO:0007669"/>
    <property type="project" value="InterPro"/>
</dbReference>
<dbReference type="PANTHER" id="PTHR13056:SF0">
    <property type="entry name" value="VACUOLAR FUSION PROTEIN CCZ1 HOMOLOG-RELATED"/>
    <property type="match status" value="1"/>
</dbReference>
<reference evidence="3" key="1">
    <citation type="submission" date="2022-03" db="EMBL/GenBank/DDBJ databases">
        <authorList>
            <person name="Legras J.-L."/>
            <person name="Devillers H."/>
            <person name="Grondin C."/>
        </authorList>
    </citation>
    <scope>NUCLEOTIDE SEQUENCE</scope>
    <source>
        <strain evidence="3">CLIB 1423</strain>
    </source>
</reference>
<evidence type="ECO:0000259" key="2">
    <source>
        <dbReference type="Pfam" id="PF19031"/>
    </source>
</evidence>
<keyword evidence="4" id="KW-1185">Reference proteome</keyword>
<evidence type="ECO:0000256" key="1">
    <source>
        <dbReference type="ARBA" id="ARBA00005352"/>
    </source>
</evidence>
<proteinExistence type="inferred from homology"/>
<dbReference type="EMBL" id="CAKXYY010000001">
    <property type="protein sequence ID" value="CAH2350012.1"/>
    <property type="molecule type" value="Genomic_DNA"/>
</dbReference>
<accession>A0A9P0QKD4</accession>
<dbReference type="OrthoDB" id="240546at2759"/>
<dbReference type="InterPro" id="IPR043987">
    <property type="entry name" value="CCZ1/INTU/HSP4_longin_1"/>
</dbReference>
<dbReference type="AlphaFoldDB" id="A0A9P0QKD4"/>
<sequence>MSYLPQFVQNLRHTDDYIDANNSNVDNPVIKYITIFNPSLARSSDESDEQLAKQILCFVGEKQDGDSELGRQPYSLNDQLNVIGLCRGIDSFAREFASNVDDDENIVKTDKSAVIIKEIEPSIFLACKVSIANEKESDIVTRQLSSSITQAYQFYVFLNKPIGENNIGSKLKQFWSSFIDSFNKVSNVGVSPFQWPNSRINYKGFLGLLPSNFKRSSYNLNFNCRNEVDSILNDDDDSGVRAVFVSYVDKIVPKNYGLLHMRSGDIDENHLICAYNWLELHDQQNKLDTTHLTSGTDNIFELPEIHQDLQDQFSSNSGQSSNQPATKSNESIIQSTYEMFNPVNITNNLVISPLNATMNGVMNLGSSTNRWLSSTPSISVPSYLKPFGNSTPVTNPILGTSNNQEEREAAEINDDNEDEDDATGRNLGTFLVGLVANLNDPSTIHSKSVFLHNERSKRFEEYSLVIYEKENIIITLLYDSSYAKLGEPSFYEELRTSYFEPTIDEILYSATNGGGSFGGEVSATAGSQSSLPNSLIGGSASLESQEFFFIIYDPVEKSVRSSFPYLPPLDEIQNISQVPVKTLRYNNLIYYLHDLLIDVFLVQGGTEFFHHKDTSTMNEYFHKFKGGKTTDWMFYYIQYRDKYIVVIKNYNPKTRKTAASRKPSTVAPINSAGIINNITDGIYDYAHLGFLDNLGDDVKVWLESFSISGET</sequence>
<name>A0A9P0QKD4_9ASCO</name>
<comment type="caution">
    <text evidence="3">The sequence shown here is derived from an EMBL/GenBank/DDBJ whole genome shotgun (WGS) entry which is preliminary data.</text>
</comment>
<evidence type="ECO:0000313" key="4">
    <source>
        <dbReference type="Proteomes" id="UP000837801"/>
    </source>
</evidence>
<dbReference type="GO" id="GO:0035658">
    <property type="term" value="C:Mon1-Ccz1 complex"/>
    <property type="evidence" value="ECO:0007669"/>
    <property type="project" value="InterPro"/>
</dbReference>
<dbReference type="Pfam" id="PF19031">
    <property type="entry name" value="Intu_longin_1"/>
    <property type="match status" value="1"/>
</dbReference>
<organism evidence="3 4">
    <name type="scientific">[Candida] railenensis</name>
    <dbReference type="NCBI Taxonomy" id="45579"/>
    <lineage>
        <taxon>Eukaryota</taxon>
        <taxon>Fungi</taxon>
        <taxon>Dikarya</taxon>
        <taxon>Ascomycota</taxon>
        <taxon>Saccharomycotina</taxon>
        <taxon>Pichiomycetes</taxon>
        <taxon>Debaryomycetaceae</taxon>
        <taxon>Kurtzmaniella</taxon>
    </lineage>
</organism>
<dbReference type="PANTHER" id="PTHR13056">
    <property type="entry name" value="VACUOLAR FUSION PROTEIN CCZ1 HOMOLOG-RELATED"/>
    <property type="match status" value="1"/>
</dbReference>
<dbReference type="InterPro" id="IPR013176">
    <property type="entry name" value="Ccz1"/>
</dbReference>
<dbReference type="Proteomes" id="UP000837801">
    <property type="component" value="Unassembled WGS sequence"/>
</dbReference>
<evidence type="ECO:0000313" key="3">
    <source>
        <dbReference type="EMBL" id="CAH2350012.1"/>
    </source>
</evidence>
<feature type="domain" description="CCZ1/INTU/HSP4 first Longin" evidence="2">
    <location>
        <begin position="31"/>
        <end position="159"/>
    </location>
</feature>
<protein>
    <recommendedName>
        <fullName evidence="2">CCZ1/INTU/HSP4 first Longin domain-containing protein</fullName>
    </recommendedName>
</protein>
<comment type="similarity">
    <text evidence="1">Belongs to the CCZ1 family.</text>
</comment>